<evidence type="ECO:0000313" key="2">
    <source>
        <dbReference type="Proteomes" id="UP000826656"/>
    </source>
</evidence>
<protein>
    <submittedName>
        <fullName evidence="1">Uncharacterized protein</fullName>
    </submittedName>
</protein>
<proteinExistence type="predicted"/>
<reference evidence="1 2" key="1">
    <citation type="journal article" date="2021" name="bioRxiv">
        <title>Chromosome-scale and haplotype-resolved genome assembly of a tetraploid potato cultivar.</title>
        <authorList>
            <person name="Sun H."/>
            <person name="Jiao W.-B."/>
            <person name="Krause K."/>
            <person name="Campoy J.A."/>
            <person name="Goel M."/>
            <person name="Folz-Donahue K."/>
            <person name="Kukat C."/>
            <person name="Huettel B."/>
            <person name="Schneeberger K."/>
        </authorList>
    </citation>
    <scope>NUCLEOTIDE SEQUENCE [LARGE SCALE GENOMIC DNA]</scope>
    <source>
        <strain evidence="1">SolTubOtavaFocal</strain>
        <tissue evidence="1">Leaves</tissue>
    </source>
</reference>
<organism evidence="1 2">
    <name type="scientific">Solanum tuberosum</name>
    <name type="common">Potato</name>
    <dbReference type="NCBI Taxonomy" id="4113"/>
    <lineage>
        <taxon>Eukaryota</taxon>
        <taxon>Viridiplantae</taxon>
        <taxon>Streptophyta</taxon>
        <taxon>Embryophyta</taxon>
        <taxon>Tracheophyta</taxon>
        <taxon>Spermatophyta</taxon>
        <taxon>Magnoliopsida</taxon>
        <taxon>eudicotyledons</taxon>
        <taxon>Gunneridae</taxon>
        <taxon>Pentapetalae</taxon>
        <taxon>asterids</taxon>
        <taxon>lamiids</taxon>
        <taxon>Solanales</taxon>
        <taxon>Solanaceae</taxon>
        <taxon>Solanoideae</taxon>
        <taxon>Solaneae</taxon>
        <taxon>Solanum</taxon>
    </lineage>
</organism>
<name>A0ABQ7UHY6_SOLTU</name>
<evidence type="ECO:0000313" key="1">
    <source>
        <dbReference type="EMBL" id="KAH0749221.1"/>
    </source>
</evidence>
<comment type="caution">
    <text evidence="1">The sequence shown here is derived from an EMBL/GenBank/DDBJ whole genome shotgun (WGS) entry which is preliminary data.</text>
</comment>
<sequence length="68" mass="7908">MVCPKKLPFWRNQLRKIRGKGKENLTITKEHNSGEKKFEGETEVQIYNQNPGKSKVKIDLEHILDSTV</sequence>
<keyword evidence="2" id="KW-1185">Reference proteome</keyword>
<gene>
    <name evidence="1" type="ORF">KY290_028453</name>
</gene>
<accession>A0ABQ7UHY6</accession>
<dbReference type="EMBL" id="JAIVGD010000019">
    <property type="protein sequence ID" value="KAH0749221.1"/>
    <property type="molecule type" value="Genomic_DNA"/>
</dbReference>
<dbReference type="Proteomes" id="UP000826656">
    <property type="component" value="Unassembled WGS sequence"/>
</dbReference>